<accession>A0A1W1UNC6</accession>
<dbReference type="Proteomes" id="UP000192582">
    <property type="component" value="Unassembled WGS sequence"/>
</dbReference>
<dbReference type="AlphaFoldDB" id="A0A1W1UNC6"/>
<keyword evidence="3" id="KW-1185">Reference proteome</keyword>
<organism evidence="2 3">
    <name type="scientific">Deinococcus hopiensis KR-140</name>
    <dbReference type="NCBI Taxonomy" id="695939"/>
    <lineage>
        <taxon>Bacteria</taxon>
        <taxon>Thermotogati</taxon>
        <taxon>Deinococcota</taxon>
        <taxon>Deinococci</taxon>
        <taxon>Deinococcales</taxon>
        <taxon>Deinococcaceae</taxon>
        <taxon>Deinococcus</taxon>
    </lineage>
</organism>
<reference evidence="2 3" key="1">
    <citation type="submission" date="2017-04" db="EMBL/GenBank/DDBJ databases">
        <authorList>
            <person name="Afonso C.L."/>
            <person name="Miller P.J."/>
            <person name="Scott M.A."/>
            <person name="Spackman E."/>
            <person name="Goraichik I."/>
            <person name="Dimitrov K.M."/>
            <person name="Suarez D.L."/>
            <person name="Swayne D.E."/>
        </authorList>
    </citation>
    <scope>NUCLEOTIDE SEQUENCE [LARGE SCALE GENOMIC DNA]</scope>
    <source>
        <strain evidence="2 3">KR-140</strain>
    </source>
</reference>
<feature type="compositionally biased region" description="Basic residues" evidence="1">
    <location>
        <begin position="94"/>
        <end position="106"/>
    </location>
</feature>
<evidence type="ECO:0000313" key="3">
    <source>
        <dbReference type="Proteomes" id="UP000192582"/>
    </source>
</evidence>
<proteinExistence type="predicted"/>
<dbReference type="EMBL" id="FWWU01000006">
    <property type="protein sequence ID" value="SMB82602.1"/>
    <property type="molecule type" value="Genomic_DNA"/>
</dbReference>
<sequence length="113" mass="12327">MNQCQRPHTAVTGASMEGLIAARVLLRPFDRPLFAPESLSRHAAVRQGVAHRAWTGVTVRDPEIRVGRQRTTGVGPHHSAGELETRPTSPSATRHTRSHLAARRRGLSLEGAQ</sequence>
<evidence type="ECO:0000256" key="1">
    <source>
        <dbReference type="SAM" id="MobiDB-lite"/>
    </source>
</evidence>
<evidence type="ECO:0000313" key="2">
    <source>
        <dbReference type="EMBL" id="SMB82602.1"/>
    </source>
</evidence>
<gene>
    <name evidence="2" type="ORF">SAMN00790413_04081</name>
</gene>
<feature type="region of interest" description="Disordered" evidence="1">
    <location>
        <begin position="64"/>
        <end position="113"/>
    </location>
</feature>
<dbReference type="RefSeq" id="WP_084046226.1">
    <property type="nucleotide sequence ID" value="NZ_FWWU01000006.1"/>
</dbReference>
<name>A0A1W1UNC6_9DEIO</name>
<protein>
    <submittedName>
        <fullName evidence="2">Uncharacterized protein</fullName>
    </submittedName>
</protein>